<evidence type="ECO:0000313" key="1">
    <source>
        <dbReference type="EnsemblMetazoa" id="AMAM008572-PA"/>
    </source>
</evidence>
<keyword evidence="2" id="KW-1185">Reference proteome</keyword>
<organism evidence="1 2">
    <name type="scientific">Anopheles maculatus</name>
    <dbReference type="NCBI Taxonomy" id="74869"/>
    <lineage>
        <taxon>Eukaryota</taxon>
        <taxon>Metazoa</taxon>
        <taxon>Ecdysozoa</taxon>
        <taxon>Arthropoda</taxon>
        <taxon>Hexapoda</taxon>
        <taxon>Insecta</taxon>
        <taxon>Pterygota</taxon>
        <taxon>Neoptera</taxon>
        <taxon>Endopterygota</taxon>
        <taxon>Diptera</taxon>
        <taxon>Nematocera</taxon>
        <taxon>Culicoidea</taxon>
        <taxon>Culicidae</taxon>
        <taxon>Anophelinae</taxon>
        <taxon>Anopheles</taxon>
        <taxon>Anopheles maculatus group</taxon>
    </lineage>
</organism>
<sequence>MALKGLLLEETMWSAEVFAANTCKHPISLGVRNQYVTNGEGIRAKFANYETKFINDFINFTRPAGDIMEPIYYDYDAGTKTADYETGMTLGGLPIPEETPGRSAVVNGAV</sequence>
<dbReference type="EnsemblMetazoa" id="AMAM008572-RA">
    <property type="protein sequence ID" value="AMAM008572-PA"/>
    <property type="gene ID" value="AMAM008572"/>
</dbReference>
<evidence type="ECO:0000313" key="2">
    <source>
        <dbReference type="Proteomes" id="UP000075901"/>
    </source>
</evidence>
<reference evidence="1" key="2">
    <citation type="submission" date="2020-05" db="UniProtKB">
        <authorList>
            <consortium name="EnsemblMetazoa"/>
        </authorList>
    </citation>
    <scope>IDENTIFICATION</scope>
    <source>
        <strain evidence="1">maculatus3</strain>
    </source>
</reference>
<accession>A0A182SKH1</accession>
<dbReference type="VEuPathDB" id="VectorBase:AMAM008572"/>
<protein>
    <submittedName>
        <fullName evidence="1">Uncharacterized protein</fullName>
    </submittedName>
</protein>
<name>A0A182SKH1_9DIPT</name>
<dbReference type="AlphaFoldDB" id="A0A182SKH1"/>
<reference evidence="2" key="1">
    <citation type="submission" date="2013-09" db="EMBL/GenBank/DDBJ databases">
        <title>The Genome Sequence of Anopheles maculatus species B.</title>
        <authorList>
            <consortium name="The Broad Institute Genomics Platform"/>
            <person name="Neafsey D.E."/>
            <person name="Besansky N."/>
            <person name="Howell P."/>
            <person name="Walton C."/>
            <person name="Young S.K."/>
            <person name="Zeng Q."/>
            <person name="Gargeya S."/>
            <person name="Fitzgerald M."/>
            <person name="Haas B."/>
            <person name="Abouelleil A."/>
            <person name="Allen A.W."/>
            <person name="Alvarado L."/>
            <person name="Arachchi H.M."/>
            <person name="Berlin A.M."/>
            <person name="Chapman S.B."/>
            <person name="Gainer-Dewar J."/>
            <person name="Goldberg J."/>
            <person name="Griggs A."/>
            <person name="Gujja S."/>
            <person name="Hansen M."/>
            <person name="Howarth C."/>
            <person name="Imamovic A."/>
            <person name="Ireland A."/>
            <person name="Larimer J."/>
            <person name="McCowan C."/>
            <person name="Murphy C."/>
            <person name="Pearson M."/>
            <person name="Poon T.W."/>
            <person name="Priest M."/>
            <person name="Roberts A."/>
            <person name="Saif S."/>
            <person name="Shea T."/>
            <person name="Sisk P."/>
            <person name="Sykes S."/>
            <person name="Wortman J."/>
            <person name="Nusbaum C."/>
            <person name="Birren B."/>
        </authorList>
    </citation>
    <scope>NUCLEOTIDE SEQUENCE [LARGE SCALE GENOMIC DNA]</scope>
    <source>
        <strain evidence="2">maculatus3</strain>
    </source>
</reference>
<dbReference type="Proteomes" id="UP000075901">
    <property type="component" value="Unassembled WGS sequence"/>
</dbReference>
<proteinExistence type="predicted"/>